<name>A0A3E0HEV8_9PSEU</name>
<dbReference type="GO" id="GO:0019305">
    <property type="term" value="P:dTDP-rhamnose biosynthetic process"/>
    <property type="evidence" value="ECO:0007669"/>
    <property type="project" value="TreeGrafter"/>
</dbReference>
<dbReference type="PANTHER" id="PTHR21047">
    <property type="entry name" value="DTDP-6-DEOXY-D-GLUCOSE-3,5 EPIMERASE"/>
    <property type="match status" value="1"/>
</dbReference>
<protein>
    <submittedName>
        <fullName evidence="4">dTDP-4-dehydrorhamnose 3,5-epimerase</fullName>
    </submittedName>
</protein>
<feature type="active site" description="Proton donor" evidence="2">
    <location>
        <position position="131"/>
    </location>
</feature>
<dbReference type="AlphaFoldDB" id="A0A3E0HEV8"/>
<dbReference type="InterPro" id="IPR011051">
    <property type="entry name" value="RmlC_Cupin_sf"/>
</dbReference>
<proteinExistence type="inferred from homology"/>
<comment type="caution">
    <text evidence="4">The sequence shown here is derived from an EMBL/GenBank/DDBJ whole genome shotgun (WGS) entry which is preliminary data.</text>
</comment>
<evidence type="ECO:0000313" key="4">
    <source>
        <dbReference type="EMBL" id="REH43738.1"/>
    </source>
</evidence>
<sequence>MKVRELAVAGALEFTPTVLPDHRGAFFEILRQEWWEEALGRRLPVAQVNSTVNHKNVVRGVHFTGLVGQAKYVCCLAGTMIDVIVDTRPGSPTFGRHDTVRLDTEHYRIVYLPEGVGHGIASLEDQTTAFYLCSATYDAGNEFGVHPLDPDLGIDWRGMLGGAEPILSERDSTAPSFASVRDSGRMPRYEDCLEVYRTVGRLQATV</sequence>
<feature type="active site" description="Proton acceptor" evidence="2">
    <location>
        <position position="62"/>
    </location>
</feature>
<dbReference type="GO" id="GO:0000271">
    <property type="term" value="P:polysaccharide biosynthetic process"/>
    <property type="evidence" value="ECO:0007669"/>
    <property type="project" value="TreeGrafter"/>
</dbReference>
<dbReference type="GO" id="GO:0008830">
    <property type="term" value="F:dTDP-4-dehydrorhamnose 3,5-epimerase activity"/>
    <property type="evidence" value="ECO:0007669"/>
    <property type="project" value="InterPro"/>
</dbReference>
<dbReference type="RefSeq" id="WP_116177168.1">
    <property type="nucleotide sequence ID" value="NZ_CP144375.1"/>
</dbReference>
<dbReference type="InterPro" id="IPR014710">
    <property type="entry name" value="RmlC-like_jellyroll"/>
</dbReference>
<dbReference type="InterPro" id="IPR000888">
    <property type="entry name" value="RmlC-like"/>
</dbReference>
<dbReference type="CDD" id="cd00438">
    <property type="entry name" value="cupin_RmlC"/>
    <property type="match status" value="1"/>
</dbReference>
<dbReference type="SUPFAM" id="SSF51182">
    <property type="entry name" value="RmlC-like cupins"/>
    <property type="match status" value="1"/>
</dbReference>
<evidence type="ECO:0000256" key="1">
    <source>
        <dbReference type="ARBA" id="ARBA00010154"/>
    </source>
</evidence>
<feature type="site" description="Participates in a stacking interaction with the thymidine ring of dTDP-4-oxo-6-deoxyglucose" evidence="3">
    <location>
        <position position="137"/>
    </location>
</feature>
<gene>
    <name evidence="4" type="ORF">BCF44_109281</name>
</gene>
<evidence type="ECO:0000313" key="5">
    <source>
        <dbReference type="Proteomes" id="UP000256269"/>
    </source>
</evidence>
<comment type="similarity">
    <text evidence="1">Belongs to the dTDP-4-dehydrorhamnose 3,5-epimerase family.</text>
</comment>
<dbReference type="GO" id="GO:0005829">
    <property type="term" value="C:cytosol"/>
    <property type="evidence" value="ECO:0007669"/>
    <property type="project" value="TreeGrafter"/>
</dbReference>
<organism evidence="4 5">
    <name type="scientific">Kutzneria buriramensis</name>
    <dbReference type="NCBI Taxonomy" id="1045776"/>
    <lineage>
        <taxon>Bacteria</taxon>
        <taxon>Bacillati</taxon>
        <taxon>Actinomycetota</taxon>
        <taxon>Actinomycetes</taxon>
        <taxon>Pseudonocardiales</taxon>
        <taxon>Pseudonocardiaceae</taxon>
        <taxon>Kutzneria</taxon>
    </lineage>
</organism>
<keyword evidence="5" id="KW-1185">Reference proteome</keyword>
<evidence type="ECO:0000256" key="3">
    <source>
        <dbReference type="PIRSR" id="PIRSR600888-3"/>
    </source>
</evidence>
<dbReference type="Gene3D" id="2.60.120.10">
    <property type="entry name" value="Jelly Rolls"/>
    <property type="match status" value="1"/>
</dbReference>
<dbReference type="Pfam" id="PF00908">
    <property type="entry name" value="dTDP_sugar_isom"/>
    <property type="match status" value="1"/>
</dbReference>
<evidence type="ECO:0000256" key="2">
    <source>
        <dbReference type="PIRSR" id="PIRSR600888-1"/>
    </source>
</evidence>
<dbReference type="EMBL" id="QUNO01000009">
    <property type="protein sequence ID" value="REH43738.1"/>
    <property type="molecule type" value="Genomic_DNA"/>
</dbReference>
<dbReference type="OrthoDB" id="9800680at2"/>
<accession>A0A3E0HEV8</accession>
<reference evidence="4 5" key="1">
    <citation type="submission" date="2018-08" db="EMBL/GenBank/DDBJ databases">
        <title>Genomic Encyclopedia of Archaeal and Bacterial Type Strains, Phase II (KMG-II): from individual species to whole genera.</title>
        <authorList>
            <person name="Goeker M."/>
        </authorList>
    </citation>
    <scope>NUCLEOTIDE SEQUENCE [LARGE SCALE GENOMIC DNA]</scope>
    <source>
        <strain evidence="4 5">DSM 45791</strain>
    </source>
</reference>
<dbReference type="Proteomes" id="UP000256269">
    <property type="component" value="Unassembled WGS sequence"/>
</dbReference>
<dbReference type="PANTHER" id="PTHR21047:SF2">
    <property type="entry name" value="THYMIDINE DIPHOSPHO-4-KETO-RHAMNOSE 3,5-EPIMERASE"/>
    <property type="match status" value="1"/>
</dbReference>